<comment type="caution">
    <text evidence="2">The sequence shown here is derived from an EMBL/GenBank/DDBJ whole genome shotgun (WGS) entry which is preliminary data.</text>
</comment>
<dbReference type="EMBL" id="LXQA010373893">
    <property type="protein sequence ID" value="MCI47560.1"/>
    <property type="molecule type" value="Genomic_DNA"/>
</dbReference>
<feature type="compositionally biased region" description="Low complexity" evidence="1">
    <location>
        <begin position="7"/>
        <end position="18"/>
    </location>
</feature>
<evidence type="ECO:0000256" key="1">
    <source>
        <dbReference type="SAM" id="MobiDB-lite"/>
    </source>
</evidence>
<protein>
    <submittedName>
        <fullName evidence="2">Uncharacterized protein</fullName>
    </submittedName>
</protein>
<sequence>RRGLGASGHSRSSQQSSGYCHDKLVGRGIARWASRG</sequence>
<dbReference type="AlphaFoldDB" id="A0A392SI00"/>
<dbReference type="Proteomes" id="UP000265520">
    <property type="component" value="Unassembled WGS sequence"/>
</dbReference>
<accession>A0A392SI00</accession>
<reference evidence="2 3" key="1">
    <citation type="journal article" date="2018" name="Front. Plant Sci.">
        <title>Red Clover (Trifolium pratense) and Zigzag Clover (T. medium) - A Picture of Genomic Similarities and Differences.</title>
        <authorList>
            <person name="Dluhosova J."/>
            <person name="Istvanek J."/>
            <person name="Nedelnik J."/>
            <person name="Repkova J."/>
        </authorList>
    </citation>
    <scope>NUCLEOTIDE SEQUENCE [LARGE SCALE GENOMIC DNA]</scope>
    <source>
        <strain evidence="3">cv. 10/8</strain>
        <tissue evidence="2">Leaf</tissue>
    </source>
</reference>
<name>A0A392SI00_9FABA</name>
<evidence type="ECO:0000313" key="3">
    <source>
        <dbReference type="Proteomes" id="UP000265520"/>
    </source>
</evidence>
<feature type="region of interest" description="Disordered" evidence="1">
    <location>
        <begin position="1"/>
        <end position="22"/>
    </location>
</feature>
<feature type="non-terminal residue" evidence="2">
    <location>
        <position position="1"/>
    </location>
</feature>
<organism evidence="2 3">
    <name type="scientific">Trifolium medium</name>
    <dbReference type="NCBI Taxonomy" id="97028"/>
    <lineage>
        <taxon>Eukaryota</taxon>
        <taxon>Viridiplantae</taxon>
        <taxon>Streptophyta</taxon>
        <taxon>Embryophyta</taxon>
        <taxon>Tracheophyta</taxon>
        <taxon>Spermatophyta</taxon>
        <taxon>Magnoliopsida</taxon>
        <taxon>eudicotyledons</taxon>
        <taxon>Gunneridae</taxon>
        <taxon>Pentapetalae</taxon>
        <taxon>rosids</taxon>
        <taxon>fabids</taxon>
        <taxon>Fabales</taxon>
        <taxon>Fabaceae</taxon>
        <taxon>Papilionoideae</taxon>
        <taxon>50 kb inversion clade</taxon>
        <taxon>NPAAA clade</taxon>
        <taxon>Hologalegina</taxon>
        <taxon>IRL clade</taxon>
        <taxon>Trifolieae</taxon>
        <taxon>Trifolium</taxon>
    </lineage>
</organism>
<keyword evidence="3" id="KW-1185">Reference proteome</keyword>
<proteinExistence type="predicted"/>
<evidence type="ECO:0000313" key="2">
    <source>
        <dbReference type="EMBL" id="MCI47560.1"/>
    </source>
</evidence>